<evidence type="ECO:0008006" key="3">
    <source>
        <dbReference type="Google" id="ProtNLM"/>
    </source>
</evidence>
<keyword evidence="2" id="KW-1185">Reference proteome</keyword>
<evidence type="ECO:0000313" key="1">
    <source>
        <dbReference type="EMBL" id="MFM9615052.1"/>
    </source>
</evidence>
<dbReference type="RefSeq" id="WP_409123574.1">
    <property type="nucleotide sequence ID" value="NZ_JBJVNI010000031.1"/>
</dbReference>
<reference evidence="1 2" key="1">
    <citation type="submission" date="2024-12" db="EMBL/GenBank/DDBJ databases">
        <title>Forecasting of Potato common scab and diversities of Pathogenic streptomyces spp. in china.</title>
        <authorList>
            <person name="Handique U."/>
            <person name="Wu J."/>
        </authorList>
    </citation>
    <scope>NUCLEOTIDE SEQUENCE [LARGE SCALE GENOMIC DNA]</scope>
    <source>
        <strain evidence="1 2">ZRIMU1530</strain>
    </source>
</reference>
<dbReference type="EMBL" id="JBJVNI010000031">
    <property type="protein sequence ID" value="MFM9615052.1"/>
    <property type="molecule type" value="Genomic_DNA"/>
</dbReference>
<evidence type="ECO:0000313" key="2">
    <source>
        <dbReference type="Proteomes" id="UP001631957"/>
    </source>
</evidence>
<accession>A0ABW9I3Y3</accession>
<proteinExistence type="predicted"/>
<protein>
    <recommendedName>
        <fullName evidence="3">Alcohol dehydrogenase</fullName>
    </recommendedName>
</protein>
<sequence>MRFAVTTGVRPMVETVPLEEAQHALKTQQEGKARFRMVLIPDA</sequence>
<organism evidence="1 2">
    <name type="scientific">Streptomyces niveiscabiei</name>
    <dbReference type="NCBI Taxonomy" id="164115"/>
    <lineage>
        <taxon>Bacteria</taxon>
        <taxon>Bacillati</taxon>
        <taxon>Actinomycetota</taxon>
        <taxon>Actinomycetes</taxon>
        <taxon>Kitasatosporales</taxon>
        <taxon>Streptomycetaceae</taxon>
        <taxon>Streptomyces</taxon>
    </lineage>
</organism>
<dbReference type="Proteomes" id="UP001631957">
    <property type="component" value="Unassembled WGS sequence"/>
</dbReference>
<gene>
    <name evidence="1" type="ORF">ACKI18_41010</name>
</gene>
<name>A0ABW9I3Y3_9ACTN</name>
<comment type="caution">
    <text evidence="1">The sequence shown here is derived from an EMBL/GenBank/DDBJ whole genome shotgun (WGS) entry which is preliminary data.</text>
</comment>